<dbReference type="PANTHER" id="PTHR11127:SF2">
    <property type="entry name" value="LARGE RIBOSOMAL SUBUNIT PROTEIN EL14"/>
    <property type="match status" value="1"/>
</dbReference>
<sequence length="133" mass="15035">MPGKTLFSRNGSVNALGADPSTAIFSFSKRAFSATRRLSSPARPRRLTLTDFVVPRTPRGVRDGHLKKLIIKEDVVAKFNKTAWAQKIEKRKIRASLNDFDRFKLMKLKKKVTLGFLRIHEFPVTASLKAYCG</sequence>
<evidence type="ECO:0000313" key="5">
    <source>
        <dbReference type="Proteomes" id="UP000673691"/>
    </source>
</evidence>
<comment type="caution">
    <text evidence="4">The sequence shown here is derived from an EMBL/GenBank/DDBJ whole genome shotgun (WGS) entry which is preliminary data.</text>
</comment>
<dbReference type="PANTHER" id="PTHR11127">
    <property type="entry name" value="60S RIBOSOMAL PROTEIN L14"/>
    <property type="match status" value="1"/>
</dbReference>
<dbReference type="EMBL" id="JAEFCI010000639">
    <property type="protein sequence ID" value="KAG5463412.1"/>
    <property type="molecule type" value="Genomic_DNA"/>
</dbReference>
<keyword evidence="1 4" id="KW-0689">Ribosomal protein</keyword>
<gene>
    <name evidence="4" type="ORF">BJ554DRAFT_7778</name>
</gene>
<reference evidence="4 5" key="1">
    <citation type="journal article" name="Sci. Rep.">
        <title>Genome-scale phylogenetic analyses confirm Olpidium as the closest living zoosporic fungus to the non-flagellated, terrestrial fungi.</title>
        <authorList>
            <person name="Chang Y."/>
            <person name="Rochon D."/>
            <person name="Sekimoto S."/>
            <person name="Wang Y."/>
            <person name="Chovatia M."/>
            <person name="Sandor L."/>
            <person name="Salamov A."/>
            <person name="Grigoriev I.V."/>
            <person name="Stajich J.E."/>
            <person name="Spatafora J.W."/>
        </authorList>
    </citation>
    <scope>NUCLEOTIDE SEQUENCE [LARGE SCALE GENOMIC DNA]</scope>
    <source>
        <strain evidence="4">S191</strain>
    </source>
</reference>
<name>A0A8H8A1Z4_9FUNG</name>
<dbReference type="InterPro" id="IPR002784">
    <property type="entry name" value="Ribosomal_eL14_dom"/>
</dbReference>
<accession>A0A8H8A1Z4</accession>
<dbReference type="Pfam" id="PF01929">
    <property type="entry name" value="Ribosomal_L14e"/>
    <property type="match status" value="1"/>
</dbReference>
<keyword evidence="2" id="KW-0687">Ribonucleoprotein</keyword>
<proteinExistence type="predicted"/>
<protein>
    <submittedName>
        <fullName evidence="4">Ribosomal protein L14-domain-containing protein</fullName>
    </submittedName>
</protein>
<organism evidence="4 5">
    <name type="scientific">Olpidium bornovanus</name>
    <dbReference type="NCBI Taxonomy" id="278681"/>
    <lineage>
        <taxon>Eukaryota</taxon>
        <taxon>Fungi</taxon>
        <taxon>Fungi incertae sedis</taxon>
        <taxon>Olpidiomycota</taxon>
        <taxon>Olpidiomycotina</taxon>
        <taxon>Olpidiomycetes</taxon>
        <taxon>Olpidiales</taxon>
        <taxon>Olpidiaceae</taxon>
        <taxon>Olpidium</taxon>
    </lineage>
</organism>
<dbReference type="GO" id="GO:0042273">
    <property type="term" value="P:ribosomal large subunit biogenesis"/>
    <property type="evidence" value="ECO:0007669"/>
    <property type="project" value="TreeGrafter"/>
</dbReference>
<dbReference type="Proteomes" id="UP000673691">
    <property type="component" value="Unassembled WGS sequence"/>
</dbReference>
<dbReference type="AlphaFoldDB" id="A0A8H8A1Z4"/>
<feature type="non-terminal residue" evidence="4">
    <location>
        <position position="133"/>
    </location>
</feature>
<dbReference type="GO" id="GO:0022625">
    <property type="term" value="C:cytosolic large ribosomal subunit"/>
    <property type="evidence" value="ECO:0007669"/>
    <property type="project" value="TreeGrafter"/>
</dbReference>
<dbReference type="OrthoDB" id="1875589at2759"/>
<feature type="domain" description="Large ribosomal subunit protein eL14" evidence="3">
    <location>
        <begin position="45"/>
        <end position="111"/>
    </location>
</feature>
<evidence type="ECO:0000313" key="4">
    <source>
        <dbReference type="EMBL" id="KAG5463412.1"/>
    </source>
</evidence>
<evidence type="ECO:0000256" key="2">
    <source>
        <dbReference type="ARBA" id="ARBA00023274"/>
    </source>
</evidence>
<evidence type="ECO:0000256" key="1">
    <source>
        <dbReference type="ARBA" id="ARBA00022980"/>
    </source>
</evidence>
<dbReference type="InterPro" id="IPR039660">
    <property type="entry name" value="Ribosomal_eL14"/>
</dbReference>
<dbReference type="Gene3D" id="6.10.250.2270">
    <property type="match status" value="1"/>
</dbReference>
<dbReference type="GO" id="GO:0003735">
    <property type="term" value="F:structural constituent of ribosome"/>
    <property type="evidence" value="ECO:0007669"/>
    <property type="project" value="InterPro"/>
</dbReference>
<dbReference type="GO" id="GO:0003723">
    <property type="term" value="F:RNA binding"/>
    <property type="evidence" value="ECO:0007669"/>
    <property type="project" value="InterPro"/>
</dbReference>
<evidence type="ECO:0000259" key="3">
    <source>
        <dbReference type="Pfam" id="PF01929"/>
    </source>
</evidence>
<dbReference type="GO" id="GO:0006412">
    <property type="term" value="P:translation"/>
    <property type="evidence" value="ECO:0007669"/>
    <property type="project" value="InterPro"/>
</dbReference>
<keyword evidence="5" id="KW-1185">Reference proteome</keyword>